<evidence type="ECO:0000313" key="2">
    <source>
        <dbReference type="Proteomes" id="UP000799444"/>
    </source>
</evidence>
<accession>A0A9P4V545</accession>
<comment type="caution">
    <text evidence="1">The sequence shown here is derived from an EMBL/GenBank/DDBJ whole genome shotgun (WGS) entry which is preliminary data.</text>
</comment>
<dbReference type="Proteomes" id="UP000799444">
    <property type="component" value="Unassembled WGS sequence"/>
</dbReference>
<dbReference type="EMBL" id="ML996120">
    <property type="protein sequence ID" value="KAF2736903.1"/>
    <property type="molecule type" value="Genomic_DNA"/>
</dbReference>
<sequence>MSRPHPCVQPARSLYPTLGEHWAQSIPFSTCSALLTDAIPTQSGAVRPLQQVAPQHTPASQHAVPQTSPLKYPIPATAPVCSSLSSPVPRLVPSRLLHHLSSPDCIPLSLLLAHCRFRHLGALQSLSLFLSQTAASRLPRAFYPRHSTANRIPRHPPPVSSVVLSVTRLSRYSPRPPPRISQSS</sequence>
<dbReference type="AlphaFoldDB" id="A0A9P4V545"/>
<proteinExistence type="predicted"/>
<evidence type="ECO:0000313" key="1">
    <source>
        <dbReference type="EMBL" id="KAF2736903.1"/>
    </source>
</evidence>
<keyword evidence="2" id="KW-1185">Reference proteome</keyword>
<organism evidence="1 2">
    <name type="scientific">Polyplosphaeria fusca</name>
    <dbReference type="NCBI Taxonomy" id="682080"/>
    <lineage>
        <taxon>Eukaryota</taxon>
        <taxon>Fungi</taxon>
        <taxon>Dikarya</taxon>
        <taxon>Ascomycota</taxon>
        <taxon>Pezizomycotina</taxon>
        <taxon>Dothideomycetes</taxon>
        <taxon>Pleosporomycetidae</taxon>
        <taxon>Pleosporales</taxon>
        <taxon>Tetraplosphaeriaceae</taxon>
        <taxon>Polyplosphaeria</taxon>
    </lineage>
</organism>
<gene>
    <name evidence="1" type="ORF">EJ04DRAFT_510651</name>
</gene>
<name>A0A9P4V545_9PLEO</name>
<protein>
    <submittedName>
        <fullName evidence="1">Uncharacterized protein</fullName>
    </submittedName>
</protein>
<reference evidence="1" key="1">
    <citation type="journal article" date="2020" name="Stud. Mycol.">
        <title>101 Dothideomycetes genomes: a test case for predicting lifestyles and emergence of pathogens.</title>
        <authorList>
            <person name="Haridas S."/>
            <person name="Albert R."/>
            <person name="Binder M."/>
            <person name="Bloem J."/>
            <person name="Labutti K."/>
            <person name="Salamov A."/>
            <person name="Andreopoulos B."/>
            <person name="Baker S."/>
            <person name="Barry K."/>
            <person name="Bills G."/>
            <person name="Bluhm B."/>
            <person name="Cannon C."/>
            <person name="Castanera R."/>
            <person name="Culley D."/>
            <person name="Daum C."/>
            <person name="Ezra D."/>
            <person name="Gonzalez J."/>
            <person name="Henrissat B."/>
            <person name="Kuo A."/>
            <person name="Liang C."/>
            <person name="Lipzen A."/>
            <person name="Lutzoni F."/>
            <person name="Magnuson J."/>
            <person name="Mondo S."/>
            <person name="Nolan M."/>
            <person name="Ohm R."/>
            <person name="Pangilinan J."/>
            <person name="Park H.-J."/>
            <person name="Ramirez L."/>
            <person name="Alfaro M."/>
            <person name="Sun H."/>
            <person name="Tritt A."/>
            <person name="Yoshinaga Y."/>
            <person name="Zwiers L.-H."/>
            <person name="Turgeon B."/>
            <person name="Goodwin S."/>
            <person name="Spatafora J."/>
            <person name="Crous P."/>
            <person name="Grigoriev I."/>
        </authorList>
    </citation>
    <scope>NUCLEOTIDE SEQUENCE</scope>
    <source>
        <strain evidence="1">CBS 125425</strain>
    </source>
</reference>